<reference evidence="3" key="1">
    <citation type="submission" date="2022-07" db="EMBL/GenBank/DDBJ databases">
        <title>Complete Genome Sequence of the Radioresistant Bacterium Deinococcus aetherius ST0316, Isolated from the Air Dust collected in Lower Stratosphere above Japan.</title>
        <authorList>
            <person name="Satoh K."/>
            <person name="Hagiwara K."/>
            <person name="Katsumata K."/>
            <person name="Kubo A."/>
            <person name="Yokobori S."/>
            <person name="Yamagishi A."/>
            <person name="Oono Y."/>
            <person name="Narumi I."/>
        </authorList>
    </citation>
    <scope>NUCLEOTIDE SEQUENCE</scope>
    <source>
        <strain evidence="3">ST0316</strain>
        <plasmid evidence="3">pDAETH-2</plasmid>
    </source>
</reference>
<evidence type="ECO:0000256" key="1">
    <source>
        <dbReference type="SAM" id="SignalP"/>
    </source>
</evidence>
<feature type="domain" description="DUF11" evidence="2">
    <location>
        <begin position="373"/>
        <end position="457"/>
    </location>
</feature>
<name>A0ABM8AKP0_9DEIO</name>
<feature type="chain" id="PRO_5047360088" description="DUF11 domain-containing protein" evidence="1">
    <location>
        <begin position="19"/>
        <end position="502"/>
    </location>
</feature>
<dbReference type="Proteomes" id="UP001064971">
    <property type="component" value="Plasmid pDAETH-2"/>
</dbReference>
<evidence type="ECO:0000259" key="2">
    <source>
        <dbReference type="Pfam" id="PF01345"/>
    </source>
</evidence>
<geneLocation type="plasmid" evidence="3 4">
    <name>pDAETH-2</name>
</geneLocation>
<dbReference type="Pfam" id="PF01345">
    <property type="entry name" value="DUF11"/>
    <property type="match status" value="1"/>
</dbReference>
<feature type="signal peptide" evidence="1">
    <location>
        <begin position="1"/>
        <end position="18"/>
    </location>
</feature>
<gene>
    <name evidence="3" type="ORF">DAETH_43570</name>
</gene>
<proteinExistence type="predicted"/>
<accession>A0ABM8AKP0</accession>
<keyword evidence="3" id="KW-0614">Plasmid</keyword>
<evidence type="ECO:0000313" key="3">
    <source>
        <dbReference type="EMBL" id="BDP44388.1"/>
    </source>
</evidence>
<protein>
    <recommendedName>
        <fullName evidence="2">DUF11 domain-containing protein</fullName>
    </recommendedName>
</protein>
<dbReference type="InterPro" id="IPR001434">
    <property type="entry name" value="OmcB-like_DUF11"/>
</dbReference>
<evidence type="ECO:0000313" key="4">
    <source>
        <dbReference type="Proteomes" id="UP001064971"/>
    </source>
</evidence>
<dbReference type="EMBL" id="AP026562">
    <property type="protein sequence ID" value="BDP44388.1"/>
    <property type="molecule type" value="Genomic_DNA"/>
</dbReference>
<keyword evidence="1" id="KW-0732">Signal</keyword>
<dbReference type="RefSeq" id="WP_264778231.1">
    <property type="nucleotide sequence ID" value="NZ_AP026562.1"/>
</dbReference>
<sequence length="502" mass="49841">MKKLLATTLALATFSVFSQGLAVGTAANTAISNTGYLDLNDGVNTTTLQSTPVVVNVTQVYGVTVTPDGTTAAPGQNVTLFPGQTGILTYTLTNTGNGTDSFNVAAATANATAQGANILGVYLDNPTTGTVGSYDAGDTLVTSVASLAADATRTLFVRYSLPSGTTGGSASGAAHQLNLSGTSAGDTTKTDTNNVGQFTVGRVIDLTLASTQTKTVAPNGTVTFTDTLTNTGNTTLTAADITATVTAAATNAAGASITNGFTTTYTVGGTTGNNLDTLIKSAVGTGLTAGGSLTITVNVAAPSTPADKDQQALSITAYSPTTGAGVTNNAPSTDPQGQIVNTTVVARGVGSVTKTVAYCGSAASSCPVRTAATAGPVSAKPGEYVVYYLEATNTGTGTLTNVRLRDVLPANFVATSVGATTSATGTLKFSTDGTTWVGTPVGLTLTGGTSTLYVAVENGGTASTIDTSDTFPAAGTLRLKIAGYVRSDSTTTTTITRDDSGL</sequence>
<keyword evidence="4" id="KW-1185">Reference proteome</keyword>
<dbReference type="NCBIfam" id="TIGR01451">
    <property type="entry name" value="B_ant_repeat"/>
    <property type="match status" value="1"/>
</dbReference>
<dbReference type="InterPro" id="IPR047589">
    <property type="entry name" value="DUF11_rpt"/>
</dbReference>
<organism evidence="3 4">
    <name type="scientific">Deinococcus aetherius</name>
    <dbReference type="NCBI Taxonomy" id="200252"/>
    <lineage>
        <taxon>Bacteria</taxon>
        <taxon>Thermotogati</taxon>
        <taxon>Deinococcota</taxon>
        <taxon>Deinococci</taxon>
        <taxon>Deinococcales</taxon>
        <taxon>Deinococcaceae</taxon>
        <taxon>Deinococcus</taxon>
    </lineage>
</organism>